<gene>
    <name evidence="1" type="ORF">SEMRO_324_G117560.1</name>
</gene>
<evidence type="ECO:0000313" key="1">
    <source>
        <dbReference type="EMBL" id="CAB9507891.1"/>
    </source>
</evidence>
<dbReference type="EMBL" id="CAICTM010000323">
    <property type="protein sequence ID" value="CAB9507891.1"/>
    <property type="molecule type" value="Genomic_DNA"/>
</dbReference>
<reference evidence="1" key="1">
    <citation type="submission" date="2020-06" db="EMBL/GenBank/DDBJ databases">
        <authorList>
            <consortium name="Plant Systems Biology data submission"/>
        </authorList>
    </citation>
    <scope>NUCLEOTIDE SEQUENCE</scope>
    <source>
        <strain evidence="1">D6</strain>
    </source>
</reference>
<dbReference type="Proteomes" id="UP001153069">
    <property type="component" value="Unassembled WGS sequence"/>
</dbReference>
<accession>A0A9N8DSN3</accession>
<keyword evidence="2" id="KW-1185">Reference proteome</keyword>
<dbReference type="AlphaFoldDB" id="A0A9N8DSN3"/>
<proteinExistence type="predicted"/>
<evidence type="ECO:0000313" key="2">
    <source>
        <dbReference type="Proteomes" id="UP001153069"/>
    </source>
</evidence>
<sequence>MVNHRGKFSVELVEQHGRLQCPEDIEPASGQAFARVDPEGDYLVRVQVLNAVDADRKFLFYVHINDLYIGHRQCLSQRDGLVDVGLLNFSDSGVLIGTNEPMRFHEARLLEKGATSINYLSDSASMDDDSNDPSAVPIHTDILHMGKVTVKIYEGVMERRSSAFGNNLCGDEAYQPGLFVQSINLHCATTADLGISYLISEDRERFRKAESKRSFDYDDSPTNHHSNDHRPAFKRIRTESGYVGVMQTSSKHSGGNGMDCAVVMHPAPRFG</sequence>
<name>A0A9N8DSN3_9STRA</name>
<comment type="caution">
    <text evidence="1">The sequence shown here is derived from an EMBL/GenBank/DDBJ whole genome shotgun (WGS) entry which is preliminary data.</text>
</comment>
<protein>
    <submittedName>
        <fullName evidence="1">Uncharacterized protein</fullName>
    </submittedName>
</protein>
<organism evidence="1 2">
    <name type="scientific">Seminavis robusta</name>
    <dbReference type="NCBI Taxonomy" id="568900"/>
    <lineage>
        <taxon>Eukaryota</taxon>
        <taxon>Sar</taxon>
        <taxon>Stramenopiles</taxon>
        <taxon>Ochrophyta</taxon>
        <taxon>Bacillariophyta</taxon>
        <taxon>Bacillariophyceae</taxon>
        <taxon>Bacillariophycidae</taxon>
        <taxon>Naviculales</taxon>
        <taxon>Naviculaceae</taxon>
        <taxon>Seminavis</taxon>
    </lineage>
</organism>